<dbReference type="Pfam" id="PF21205">
    <property type="entry name" value="Rep3_C"/>
    <property type="match status" value="1"/>
</dbReference>
<name>A0A316DA07_9BACT</name>
<dbReference type="InterPro" id="IPR036390">
    <property type="entry name" value="WH_DNA-bd_sf"/>
</dbReference>
<dbReference type="GO" id="GO:0003887">
    <property type="term" value="F:DNA-directed DNA polymerase activity"/>
    <property type="evidence" value="ECO:0007669"/>
    <property type="project" value="InterPro"/>
</dbReference>
<evidence type="ECO:0000313" key="3">
    <source>
        <dbReference type="EMBL" id="PWK13188.1"/>
    </source>
</evidence>
<gene>
    <name evidence="3" type="ORF">LV89_05014</name>
</gene>
<dbReference type="SUPFAM" id="SSF46785">
    <property type="entry name" value="Winged helix' DNA-binding domain"/>
    <property type="match status" value="2"/>
</dbReference>
<feature type="domain" description="Initiator Rep protein WH1" evidence="2">
    <location>
        <begin position="14"/>
        <end position="151"/>
    </location>
</feature>
<dbReference type="RefSeq" id="WP_109745682.1">
    <property type="nucleotide sequence ID" value="NZ_QGGO01000071.1"/>
</dbReference>
<sequence>MTQKDTPQEVTLWQSNFITSAKYEMSSLEKNVLYMVMAQIRKEDTSEKVYVVSARELMLLTGTEIKYADFQKATAKLVTRLLQGTLANGNFLQTTFVASAEYIKGQGLIELTISPKIRPFYIDLKREFTTFQLNIALNLHTVYAKRLYEIFSMYKNMKDKSFRINLMELKQRLQLIDEKTGRDKYEKFTHFKKAVLDPAEREINSKSDISFSYTIIEGNKAGRGRKPVEQLEFTVVYTEQIAKYSFDENNLPIFSRLTTQFNLRKDQASKILENFSPVEINKKLYDIHLKIINKEISNIGAYTAKNFDI</sequence>
<organism evidence="3 4">
    <name type="scientific">Arcicella aurantiaca</name>
    <dbReference type="NCBI Taxonomy" id="591202"/>
    <lineage>
        <taxon>Bacteria</taxon>
        <taxon>Pseudomonadati</taxon>
        <taxon>Bacteroidota</taxon>
        <taxon>Cytophagia</taxon>
        <taxon>Cytophagales</taxon>
        <taxon>Flectobacillaceae</taxon>
        <taxon>Arcicella</taxon>
    </lineage>
</organism>
<evidence type="ECO:0000259" key="2">
    <source>
        <dbReference type="Pfam" id="PF01051"/>
    </source>
</evidence>
<dbReference type="Proteomes" id="UP000245489">
    <property type="component" value="Unassembled WGS sequence"/>
</dbReference>
<reference evidence="3 4" key="1">
    <citation type="submission" date="2018-05" db="EMBL/GenBank/DDBJ databases">
        <title>Genomic Encyclopedia of Archaeal and Bacterial Type Strains, Phase II (KMG-II): from individual species to whole genera.</title>
        <authorList>
            <person name="Goeker M."/>
        </authorList>
    </citation>
    <scope>NUCLEOTIDE SEQUENCE [LARGE SCALE GENOMIC DNA]</scope>
    <source>
        <strain evidence="3 4">DSM 22214</strain>
    </source>
</reference>
<proteinExistence type="inferred from homology"/>
<comment type="caution">
    <text evidence="3">The sequence shown here is derived from an EMBL/GenBank/DDBJ whole genome shotgun (WGS) entry which is preliminary data.</text>
</comment>
<dbReference type="Pfam" id="PF01051">
    <property type="entry name" value="Rep3_N"/>
    <property type="match status" value="1"/>
</dbReference>
<dbReference type="InterPro" id="IPR000525">
    <property type="entry name" value="Initiator_Rep_WH1"/>
</dbReference>
<dbReference type="AlphaFoldDB" id="A0A316DA07"/>
<comment type="similarity">
    <text evidence="1">Belongs to the initiator RepB protein family.</text>
</comment>
<dbReference type="EMBL" id="QGGO01000071">
    <property type="protein sequence ID" value="PWK13188.1"/>
    <property type="molecule type" value="Genomic_DNA"/>
</dbReference>
<evidence type="ECO:0000313" key="4">
    <source>
        <dbReference type="Proteomes" id="UP000245489"/>
    </source>
</evidence>
<dbReference type="OrthoDB" id="1428208at2"/>
<dbReference type="Gene3D" id="1.10.10.10">
    <property type="entry name" value="Winged helix-like DNA-binding domain superfamily/Winged helix DNA-binding domain"/>
    <property type="match status" value="2"/>
</dbReference>
<dbReference type="InterPro" id="IPR036388">
    <property type="entry name" value="WH-like_DNA-bd_sf"/>
</dbReference>
<accession>A0A316DA07</accession>
<dbReference type="GO" id="GO:0006270">
    <property type="term" value="P:DNA replication initiation"/>
    <property type="evidence" value="ECO:0007669"/>
    <property type="project" value="InterPro"/>
</dbReference>
<evidence type="ECO:0000256" key="1">
    <source>
        <dbReference type="ARBA" id="ARBA00038283"/>
    </source>
</evidence>
<protein>
    <submittedName>
        <fullName evidence="3">Plasmid replication initiation protein</fullName>
    </submittedName>
</protein>
<keyword evidence="4" id="KW-1185">Reference proteome</keyword>